<gene>
    <name evidence="2" type="ORF">KCH_73150</name>
</gene>
<name>A0A066YIH0_9ACTN</name>
<organism evidence="2 3">
    <name type="scientific">Kitasatospora cheerisanensis KCTC 2395</name>
    <dbReference type="NCBI Taxonomy" id="1348663"/>
    <lineage>
        <taxon>Bacteria</taxon>
        <taxon>Bacillati</taxon>
        <taxon>Actinomycetota</taxon>
        <taxon>Actinomycetes</taxon>
        <taxon>Kitasatosporales</taxon>
        <taxon>Streptomycetaceae</taxon>
        <taxon>Kitasatospora</taxon>
    </lineage>
</organism>
<feature type="region of interest" description="Disordered" evidence="1">
    <location>
        <begin position="1"/>
        <end position="129"/>
    </location>
</feature>
<protein>
    <submittedName>
        <fullName evidence="2">Coenzyme F420-dependent oxidoreductase</fullName>
    </submittedName>
</protein>
<dbReference type="GO" id="GO:0016705">
    <property type="term" value="F:oxidoreductase activity, acting on paired donors, with incorporation or reduction of molecular oxygen"/>
    <property type="evidence" value="ECO:0007669"/>
    <property type="project" value="InterPro"/>
</dbReference>
<dbReference type="HOGENOM" id="CLU_952425_0_0_11"/>
<dbReference type="PATRIC" id="fig|1348663.4.peg.7071"/>
<dbReference type="SUPFAM" id="SSF51679">
    <property type="entry name" value="Bacterial luciferase-like"/>
    <property type="match status" value="1"/>
</dbReference>
<accession>A0A066YIH0</accession>
<dbReference type="EMBL" id="JNBY01000158">
    <property type="protein sequence ID" value="KDN80962.1"/>
    <property type="molecule type" value="Genomic_DNA"/>
</dbReference>
<feature type="compositionally biased region" description="Basic residues" evidence="1">
    <location>
        <begin position="7"/>
        <end position="37"/>
    </location>
</feature>
<proteinExistence type="predicted"/>
<evidence type="ECO:0000313" key="3">
    <source>
        <dbReference type="Proteomes" id="UP000027178"/>
    </source>
</evidence>
<reference evidence="2 3" key="1">
    <citation type="submission" date="2014-05" db="EMBL/GenBank/DDBJ databases">
        <title>Draft Genome Sequence of Kitasatospora cheerisanensis KCTC 2395.</title>
        <authorList>
            <person name="Nam D.H."/>
        </authorList>
    </citation>
    <scope>NUCLEOTIDE SEQUENCE [LARGE SCALE GENOMIC DNA]</scope>
    <source>
        <strain evidence="2 3">KCTC 2395</strain>
    </source>
</reference>
<dbReference type="AlphaFoldDB" id="A0A066YIH0"/>
<feature type="compositionally biased region" description="Basic residues" evidence="1">
    <location>
        <begin position="46"/>
        <end position="119"/>
    </location>
</feature>
<comment type="caution">
    <text evidence="2">The sequence shown here is derived from an EMBL/GenBank/DDBJ whole genome shotgun (WGS) entry which is preliminary data.</text>
</comment>
<dbReference type="Proteomes" id="UP000027178">
    <property type="component" value="Unassembled WGS sequence"/>
</dbReference>
<dbReference type="eggNOG" id="COG2141">
    <property type="taxonomic scope" value="Bacteria"/>
</dbReference>
<keyword evidence="3" id="KW-1185">Reference proteome</keyword>
<evidence type="ECO:0000256" key="1">
    <source>
        <dbReference type="SAM" id="MobiDB-lite"/>
    </source>
</evidence>
<sequence>MDLRLRTAARRGGPRGRRRDRRTRLRRPVVRRGRGSRQLRPGLAAARRHPPDHRRLRHRRHGPAHPAGHRRRHPHPRRRPPRPLPARPRRPPGGRHPRRHPRRPAGRHPRLPRRPRRRPGGPAATAADPVRRRLLAALGPAMLRLAAARTAGAHTYFVPPEHTALARTALGPDAVLAVEQAVVLDPDPARARETATAHVAVYTTYAAHQQANLRRLGFTDQDLAPAPSRRLVDALVAHGDLDAVARRVGEHLDAGADHVCLQVLTPDPAELPLPAWRELAAALLPPGAGPAS</sequence>
<dbReference type="Gene3D" id="3.20.20.30">
    <property type="entry name" value="Luciferase-like domain"/>
    <property type="match status" value="1"/>
</dbReference>
<dbReference type="InterPro" id="IPR036661">
    <property type="entry name" value="Luciferase-like_sf"/>
</dbReference>
<evidence type="ECO:0000313" key="2">
    <source>
        <dbReference type="EMBL" id="KDN80962.1"/>
    </source>
</evidence>